<dbReference type="Proteomes" id="UP000316801">
    <property type="component" value="Unassembled WGS sequence"/>
</dbReference>
<accession>A0A549SQ71</accession>
<comment type="caution">
    <text evidence="1">The sequence shown here is derived from an EMBL/GenBank/DDBJ whole genome shotgun (WGS) entry which is preliminary data.</text>
</comment>
<proteinExistence type="predicted"/>
<dbReference type="Pfam" id="PF11162">
    <property type="entry name" value="DUF2946"/>
    <property type="match status" value="1"/>
</dbReference>
<protein>
    <recommendedName>
        <fullName evidence="3">DUF2946 domain-containing protein</fullName>
    </recommendedName>
</protein>
<name>A0A549SQ71_9HYPH</name>
<evidence type="ECO:0000313" key="2">
    <source>
        <dbReference type="Proteomes" id="UP000316801"/>
    </source>
</evidence>
<dbReference type="RefSeq" id="WP_143127808.1">
    <property type="nucleotide sequence ID" value="NZ_VJMG01000090.1"/>
</dbReference>
<dbReference type="AlphaFoldDB" id="A0A549SQ71"/>
<evidence type="ECO:0000313" key="1">
    <source>
        <dbReference type="EMBL" id="TRL31717.1"/>
    </source>
</evidence>
<organism evidence="1 2">
    <name type="scientific">Rhizobium straminoryzae</name>
    <dbReference type="NCBI Taxonomy" id="1387186"/>
    <lineage>
        <taxon>Bacteria</taxon>
        <taxon>Pseudomonadati</taxon>
        <taxon>Pseudomonadota</taxon>
        <taxon>Alphaproteobacteria</taxon>
        <taxon>Hyphomicrobiales</taxon>
        <taxon>Rhizobiaceae</taxon>
        <taxon>Rhizobium/Agrobacterium group</taxon>
        <taxon>Rhizobium</taxon>
    </lineage>
</organism>
<sequence>MASGRSSGRKILRMLCAMVFLLLGLAPHAPLSAAARPELAESYRLPDGTFASLCAEHLGEHPDDRPHPAASFACEVCLLAASLLLPTPASESWLLKPAASLFNGPVEQAAISGGLSIPQARSRAPPVLT</sequence>
<dbReference type="EMBL" id="VJMG01000090">
    <property type="protein sequence ID" value="TRL31717.1"/>
    <property type="molecule type" value="Genomic_DNA"/>
</dbReference>
<reference evidence="1 2" key="1">
    <citation type="submission" date="2019-07" db="EMBL/GenBank/DDBJ databases">
        <title>Ln-dependent methylotrophs.</title>
        <authorList>
            <person name="Tani A."/>
        </authorList>
    </citation>
    <scope>NUCLEOTIDE SEQUENCE [LARGE SCALE GENOMIC DNA]</scope>
    <source>
        <strain evidence="1 2">SM12</strain>
    </source>
</reference>
<evidence type="ECO:0008006" key="3">
    <source>
        <dbReference type="Google" id="ProtNLM"/>
    </source>
</evidence>
<gene>
    <name evidence="1" type="ORF">FNA46_24225</name>
</gene>
<dbReference type="InterPro" id="IPR021333">
    <property type="entry name" value="DUF2946"/>
</dbReference>
<keyword evidence="2" id="KW-1185">Reference proteome</keyword>